<evidence type="ECO:0000313" key="3">
    <source>
        <dbReference type="EMBL" id="TFI59733.1"/>
    </source>
</evidence>
<accession>A0A4Y8ZUM0</accession>
<gene>
    <name evidence="3" type="ORF">E2493_02495</name>
</gene>
<dbReference type="InterPro" id="IPR041698">
    <property type="entry name" value="Methyltransf_25"/>
</dbReference>
<reference evidence="3 4" key="1">
    <citation type="submission" date="2019-03" db="EMBL/GenBank/DDBJ databases">
        <title>Genome sequence of Sphingomonas sp. 17J27-24.</title>
        <authorList>
            <person name="Kim M."/>
            <person name="Maeng S."/>
            <person name="Sathiyaraj S."/>
        </authorList>
    </citation>
    <scope>NUCLEOTIDE SEQUENCE [LARGE SCALE GENOMIC DNA]</scope>
    <source>
        <strain evidence="3 4">17J27-24</strain>
    </source>
</reference>
<dbReference type="GO" id="GO:0008168">
    <property type="term" value="F:methyltransferase activity"/>
    <property type="evidence" value="ECO:0007669"/>
    <property type="project" value="UniProtKB-KW"/>
</dbReference>
<organism evidence="3 4">
    <name type="scientific">Sphingomonas parva</name>
    <dbReference type="NCBI Taxonomy" id="2555898"/>
    <lineage>
        <taxon>Bacteria</taxon>
        <taxon>Pseudomonadati</taxon>
        <taxon>Pseudomonadota</taxon>
        <taxon>Alphaproteobacteria</taxon>
        <taxon>Sphingomonadales</taxon>
        <taxon>Sphingomonadaceae</taxon>
        <taxon>Sphingomonas</taxon>
    </lineage>
</organism>
<dbReference type="PANTHER" id="PTHR43861">
    <property type="entry name" value="TRANS-ACONITATE 2-METHYLTRANSFERASE-RELATED"/>
    <property type="match status" value="1"/>
</dbReference>
<name>A0A4Y8ZUM0_9SPHN</name>
<dbReference type="GO" id="GO:0032259">
    <property type="term" value="P:methylation"/>
    <property type="evidence" value="ECO:0007669"/>
    <property type="project" value="UniProtKB-KW"/>
</dbReference>
<evidence type="ECO:0000313" key="4">
    <source>
        <dbReference type="Proteomes" id="UP000298213"/>
    </source>
</evidence>
<dbReference type="InterPro" id="IPR029063">
    <property type="entry name" value="SAM-dependent_MTases_sf"/>
</dbReference>
<dbReference type="PANTHER" id="PTHR43861:SF3">
    <property type="entry name" value="PUTATIVE (AFU_ORTHOLOGUE AFUA_2G14390)-RELATED"/>
    <property type="match status" value="1"/>
</dbReference>
<dbReference type="SUPFAM" id="SSF53335">
    <property type="entry name" value="S-adenosyl-L-methionine-dependent methyltransferases"/>
    <property type="match status" value="1"/>
</dbReference>
<evidence type="ECO:0000259" key="2">
    <source>
        <dbReference type="Pfam" id="PF13649"/>
    </source>
</evidence>
<dbReference type="CDD" id="cd02440">
    <property type="entry name" value="AdoMet_MTases"/>
    <property type="match status" value="1"/>
</dbReference>
<evidence type="ECO:0000256" key="1">
    <source>
        <dbReference type="ARBA" id="ARBA00022679"/>
    </source>
</evidence>
<comment type="caution">
    <text evidence="3">The sequence shown here is derived from an EMBL/GenBank/DDBJ whole genome shotgun (WGS) entry which is preliminary data.</text>
</comment>
<dbReference type="Gene3D" id="3.40.50.150">
    <property type="entry name" value="Vaccinia Virus protein VP39"/>
    <property type="match status" value="1"/>
</dbReference>
<dbReference type="EMBL" id="SPDV01000003">
    <property type="protein sequence ID" value="TFI59733.1"/>
    <property type="molecule type" value="Genomic_DNA"/>
</dbReference>
<dbReference type="Proteomes" id="UP000298213">
    <property type="component" value="Unassembled WGS sequence"/>
</dbReference>
<sequence length="221" mass="24709">METRMDHRQAWDDRYSVEHFVFGREPNAFLKSCAGYLRPGMRALALADGEGRNGVWLAEQGLDVLSTDISPRAQEKARRLAADRNTDLSFELVDLASWRWPPERFDLVVAIFIQFAGPDLRERIFEGIRSTLKPGGLLLLEGYRPEQVAFGTGGPPAADNMYTLDMLREAFADLEIIRLVAYDSDLREGIGHRGNSALVDLVARKRSAPADGSGMSSNPWR</sequence>
<keyword evidence="1 3" id="KW-0808">Transferase</keyword>
<dbReference type="AlphaFoldDB" id="A0A4Y8ZUM0"/>
<keyword evidence="3" id="KW-0489">Methyltransferase</keyword>
<keyword evidence="4" id="KW-1185">Reference proteome</keyword>
<dbReference type="OrthoDB" id="7348755at2"/>
<dbReference type="Pfam" id="PF13649">
    <property type="entry name" value="Methyltransf_25"/>
    <property type="match status" value="1"/>
</dbReference>
<protein>
    <submittedName>
        <fullName evidence="3">Class I SAM-dependent methyltransferase</fullName>
    </submittedName>
</protein>
<dbReference type="RefSeq" id="WP_135083400.1">
    <property type="nucleotide sequence ID" value="NZ_SPDV01000003.1"/>
</dbReference>
<feature type="domain" description="Methyltransferase" evidence="2">
    <location>
        <begin position="44"/>
        <end position="136"/>
    </location>
</feature>
<proteinExistence type="predicted"/>